<dbReference type="EMBL" id="SPNV01000263">
    <property type="protein sequence ID" value="KAF5857328.1"/>
    <property type="molecule type" value="Genomic_DNA"/>
</dbReference>
<dbReference type="InterPro" id="IPR014030">
    <property type="entry name" value="Ketoacyl_synth_N"/>
</dbReference>
<evidence type="ECO:0000259" key="9">
    <source>
        <dbReference type="PROSITE" id="PS52019"/>
    </source>
</evidence>
<dbReference type="SUPFAM" id="SSF53901">
    <property type="entry name" value="Thiolase-like"/>
    <property type="match status" value="1"/>
</dbReference>
<dbReference type="InterPro" id="IPR029063">
    <property type="entry name" value="SAM-dependent_MTases_sf"/>
</dbReference>
<feature type="region of interest" description="C-terminal hotdog fold" evidence="5">
    <location>
        <begin position="1088"/>
        <end position="1228"/>
    </location>
</feature>
<dbReference type="Gene3D" id="3.40.50.150">
    <property type="entry name" value="Vaccinia Virus protein VP39"/>
    <property type="match status" value="1"/>
</dbReference>
<dbReference type="CDD" id="cd02440">
    <property type="entry name" value="AdoMet_MTases"/>
    <property type="match status" value="1"/>
</dbReference>
<dbReference type="InterPro" id="IPR018201">
    <property type="entry name" value="Ketoacyl_synth_AS"/>
</dbReference>
<dbReference type="InterPro" id="IPR014043">
    <property type="entry name" value="Acyl_transferase_dom"/>
</dbReference>
<evidence type="ECO:0000256" key="4">
    <source>
        <dbReference type="ARBA" id="ARBA00023268"/>
    </source>
</evidence>
<dbReference type="InterPro" id="IPR013217">
    <property type="entry name" value="Methyltransf_12"/>
</dbReference>
<dbReference type="InterPro" id="IPR014031">
    <property type="entry name" value="Ketoacyl_synth_C"/>
</dbReference>
<dbReference type="Pfam" id="PF08242">
    <property type="entry name" value="Methyltransf_12"/>
    <property type="match status" value="1"/>
</dbReference>
<feature type="region of interest" description="N-terminal hotdog fold" evidence="5">
    <location>
        <begin position="945"/>
        <end position="1074"/>
    </location>
</feature>
<reference evidence="10 11" key="1">
    <citation type="submission" date="2019-04" db="EMBL/GenBank/DDBJ databases">
        <title>Aspergillus burnettii sp. nov., novel species from soil in southeast Queensland.</title>
        <authorList>
            <person name="Gilchrist C.L.M."/>
            <person name="Pitt J.I."/>
            <person name="Lange L."/>
            <person name="Lacey H.J."/>
            <person name="Vuong D."/>
            <person name="Midgley D.J."/>
            <person name="Greenfield P."/>
            <person name="Bradbury M."/>
            <person name="Lacey E."/>
            <person name="Busk P.K."/>
            <person name="Pilgaard B."/>
            <person name="Chooi Y.H."/>
            <person name="Piggott A.M."/>
        </authorList>
    </citation>
    <scope>NUCLEOTIDE SEQUENCE [LARGE SCALE GENOMIC DNA]</scope>
    <source>
        <strain evidence="10 11">FRR 5400</strain>
    </source>
</reference>
<name>A0A8H6E3Q4_PETAA</name>
<dbReference type="InterPro" id="IPR020841">
    <property type="entry name" value="PKS_Beta-ketoAc_synthase_dom"/>
</dbReference>
<dbReference type="SUPFAM" id="SSF55048">
    <property type="entry name" value="Probable ACP-binding domain of malonyl-CoA ACP transacylase"/>
    <property type="match status" value="1"/>
</dbReference>
<dbReference type="Proteomes" id="UP000541154">
    <property type="component" value="Unassembled WGS sequence"/>
</dbReference>
<dbReference type="SUPFAM" id="SSF53335">
    <property type="entry name" value="S-adenosyl-L-methionine-dependent methyltransferases"/>
    <property type="match status" value="1"/>
</dbReference>
<feature type="domain" description="PKS/mFAS DH" evidence="9">
    <location>
        <begin position="945"/>
        <end position="1228"/>
    </location>
</feature>
<dbReference type="PROSITE" id="PS52004">
    <property type="entry name" value="KS3_2"/>
    <property type="match status" value="1"/>
</dbReference>
<dbReference type="Pfam" id="PF00698">
    <property type="entry name" value="Acyl_transf_1"/>
    <property type="match status" value="1"/>
</dbReference>
<dbReference type="PROSITE" id="PS00012">
    <property type="entry name" value="PHOSPHOPANTETHEINE"/>
    <property type="match status" value="1"/>
</dbReference>
<dbReference type="Gene3D" id="3.40.47.10">
    <property type="match status" value="1"/>
</dbReference>
<feature type="region of interest" description="Disordered" evidence="6">
    <location>
        <begin position="1"/>
        <end position="43"/>
    </location>
</feature>
<dbReference type="Gene3D" id="3.40.50.720">
    <property type="entry name" value="NAD(P)-binding Rossmann-like Domain"/>
    <property type="match status" value="1"/>
</dbReference>
<keyword evidence="11" id="KW-1185">Reference proteome</keyword>
<dbReference type="PANTHER" id="PTHR43775">
    <property type="entry name" value="FATTY ACID SYNTHASE"/>
    <property type="match status" value="1"/>
</dbReference>
<dbReference type="SMART" id="SM00822">
    <property type="entry name" value="PKS_KR"/>
    <property type="match status" value="1"/>
</dbReference>
<dbReference type="Gene3D" id="3.40.366.10">
    <property type="entry name" value="Malonyl-Coenzyme A Acyl Carrier Protein, domain 2"/>
    <property type="match status" value="1"/>
</dbReference>
<dbReference type="SMART" id="SM00823">
    <property type="entry name" value="PKS_PP"/>
    <property type="match status" value="1"/>
</dbReference>
<dbReference type="InterPro" id="IPR050091">
    <property type="entry name" value="PKS_NRPS_Biosynth_Enz"/>
</dbReference>
<evidence type="ECO:0000256" key="3">
    <source>
        <dbReference type="ARBA" id="ARBA00022679"/>
    </source>
</evidence>
<dbReference type="CDD" id="cd00833">
    <property type="entry name" value="PKS"/>
    <property type="match status" value="1"/>
</dbReference>
<evidence type="ECO:0000259" key="7">
    <source>
        <dbReference type="PROSITE" id="PS50075"/>
    </source>
</evidence>
<feature type="active site" description="Proton donor; for dehydratase activity" evidence="5">
    <location>
        <position position="1151"/>
    </location>
</feature>
<protein>
    <submittedName>
        <fullName evidence="10">Uncharacterized protein</fullName>
    </submittedName>
</protein>
<dbReference type="GO" id="GO:0004312">
    <property type="term" value="F:fatty acid synthase activity"/>
    <property type="evidence" value="ECO:0007669"/>
    <property type="project" value="TreeGrafter"/>
</dbReference>
<dbReference type="Gene3D" id="1.10.1200.10">
    <property type="entry name" value="ACP-like"/>
    <property type="match status" value="1"/>
</dbReference>
<proteinExistence type="predicted"/>
<dbReference type="InterPro" id="IPR049551">
    <property type="entry name" value="PKS_DH_C"/>
</dbReference>
<evidence type="ECO:0000313" key="11">
    <source>
        <dbReference type="Proteomes" id="UP000541154"/>
    </source>
</evidence>
<dbReference type="GO" id="GO:0006633">
    <property type="term" value="P:fatty acid biosynthetic process"/>
    <property type="evidence" value="ECO:0007669"/>
    <property type="project" value="InterPro"/>
</dbReference>
<keyword evidence="4" id="KW-0511">Multifunctional enzyme</keyword>
<sequence length="2175" mass="238996">MAFSQHDFSLSVEGSASTRGTSPASGPFDSSDSDRVNVNEGKPNFPTFTDPIAICGIGLRLPGGIRDGDSFWDLLVNGKDARTPIPTSRYNIFGFNGSLDGRDPIKAMHGYFLDEDLSSLDASFFSMTKTELEKCDPQQRQLLEVTRECLEDAGETNYRGRNVGCYIGNFGHDWMEISLREPQHTRSYNVLGYSDMILANRVSYEYDLRGPSVVIKTACSASLVALHEACRALQAGDVSGAIVGGTSLILAPTLTSNFFGEGILSPEGSCKTFDESADGFARAEGITAIYVKRLDDALRDGNPIRAVIRGTGSNSDGRSMGIMSPSAEAHEALMRQVYDHSGLDPCETAFVECHGTGTATGDPIETKAVGNVFGEQGVYIGSVKPNVGHSEGCSGITSLIKGVLALEHRTIPPNIKFKKPNPKIPFVEKKLVVPVEPTPFPSEKAERISINSFGIGGSNAHVIIESVPQHLGLGHAANRTSRIDGVIHSPATSSPQLLLFSANTQVSLRGEIDAYKTYARDHPGAISDIAYTLAVHRERLPQRAFAIWQNGEIETSGFAKAPMSPPAITMIFSGQGAQWAGMGKQLIQTSASFRDDLAAMDSILQSLRKPPCWSILEELQKPVELSHINRAELAQPLCTAFQVALYHQLKRLGMKPTAVVGHSSGEIAAAYAAGHIALEYALAAAYYRGYITKNGGSSGGAMAAVGLSAADMLPFLRPGVCIACENSPSSTTISGDREVLEDVLTSLRREMPDVFARLLKVEMAYHSHHMKPLGKEYLELLQAENKTSIPCHGNRALFLSSVTCKPIDDSAAFGPEYWVDNLTSPVRFHSAMTNLLTREATGNNVFLEVGPHSTLAGPLREICAALSKLCNYTPCQIRHQDSAKNLLSAVGKMYQEAVPLDVKALFPKNSKALCGLPVYPWDHSGSYWYESRLSSAWRQRRFPHHCLLGERSVESPDFSPIWRNMLSLEDVAWIADHKIRQDVVFPLAGYIAMAGEAIRQTTGVDAGYRLRRVEARKALVLPDSKPVELVTVLHPHMGDRAERTSWYDFSIVSCHGESWLTHCAGQVSPMDETGTSIWKPDSTVERRLPRKLTTTRFYEAMARIGVIFGPEFQRLADITSSATDPLAEARVMSTEPQENKRPFALHPTAIDACIQLLIVAGARGLCRNLDQLEVPVVVENIEISSGSTSMRARAQDFTNGVECVTEDGKLALRMSGLQLAPLEAEATELVDVHAGARLQWLPDFDFADASTLFDKPRRPQAEIALEEHLTLLCVLESVDKVVSIEPCHPHLAKYREWLTLQVRMAEAGQYALVENDREYVKMPRVERQRLIEDTYAKILKLPGQHAFSVGIKRICDNADRIFTGEADTLDLLMQDDVLVELYNSVSFGYGEFVRLLSSNRPNLRILEVGAGTGGTTERTLRDLVHGSSLPPYSAYTFTDVSAGFFPQAKERFAYAPNMQFKTFDISQDGLAQGFEASSYDLILAPNVVHATASLKETLSNLEPLLKPDGFLILTELCSLIKSPNYIFGNFVGWWLGEADGRNWEPYVQPERWDADLKAAGFTGADAAVPDQDVPYRLAATIISQPSRKAGVQNIDRAVTLLCQNPEADIVKRLKLYLLDVGWDAQTCKLGEQMPPKGRDIIACLGLESYFFDEDMSPHSLAAFQALIRHLDDEKVLWLSHPIQVRCKDPRSAQTLGVARTVRTELSLPLFTLEIDTNEAQFEELVHGVFKKIRTTKDEGSLHAEKEFVVNDGKVCVGRYHPFELKNVLPSRAITLDSTATYLLVGGTGGLGRSIATWMAEHGATDLTFLSRRAGKDEESKSLFRELEDMGCGVHAVTGSVENIEDIEKAIASSKKAIKGVFQLAMVLKRQDAPLLDMTYSDWVDVNQPKVKGTWNLHNSLKDHQLDFFWLASSILTAVDQPGQGNYLATGTFLEAFCQYRHSLGLPASVLNICPIEGIGFVAENPQAKKNMKAQGIYTLREREFLDFVELGLIDSTPSSGWNPGLRATPPTPWVNRSQVFMGLRSEQDLADPHNRASWRHNRRMGLYHNLRPSDNASDGKEASKSSALKTFLGRVSEIGDEGSMATLISGESIDFLALEVGKKIHDLMLKPDEEVNIGLTLAQIGLDSLMAIELRRWIKQVFGLTMSVLEIMGFGSLKQLAGDLAAKFAEKIRGQ</sequence>
<dbReference type="InterPro" id="IPR036291">
    <property type="entry name" value="NAD(P)-bd_dom_sf"/>
</dbReference>
<dbReference type="InterPro" id="IPR042104">
    <property type="entry name" value="PKS_dehydratase_sf"/>
</dbReference>
<dbReference type="InterPro" id="IPR001227">
    <property type="entry name" value="Ac_transferase_dom_sf"/>
</dbReference>
<feature type="domain" description="Carrier" evidence="7">
    <location>
        <begin position="2092"/>
        <end position="2168"/>
    </location>
</feature>
<dbReference type="Pfam" id="PF00550">
    <property type="entry name" value="PP-binding"/>
    <property type="match status" value="1"/>
</dbReference>
<dbReference type="Gene3D" id="3.10.129.110">
    <property type="entry name" value="Polyketide synthase dehydratase"/>
    <property type="match status" value="1"/>
</dbReference>
<dbReference type="SUPFAM" id="SSF51735">
    <property type="entry name" value="NAD(P)-binding Rossmann-fold domains"/>
    <property type="match status" value="1"/>
</dbReference>
<feature type="domain" description="Ketosynthase family 3 (KS3)" evidence="8">
    <location>
        <begin position="49"/>
        <end position="466"/>
    </location>
</feature>
<dbReference type="GO" id="GO:0044550">
    <property type="term" value="P:secondary metabolite biosynthetic process"/>
    <property type="evidence" value="ECO:0007669"/>
    <property type="project" value="TreeGrafter"/>
</dbReference>
<dbReference type="InterPro" id="IPR020806">
    <property type="entry name" value="PKS_PP-bd"/>
</dbReference>
<evidence type="ECO:0000256" key="6">
    <source>
        <dbReference type="SAM" id="MobiDB-lite"/>
    </source>
</evidence>
<dbReference type="InterPro" id="IPR016035">
    <property type="entry name" value="Acyl_Trfase/lysoPLipase"/>
</dbReference>
<dbReference type="InterPro" id="IPR016039">
    <property type="entry name" value="Thiolase-like"/>
</dbReference>
<evidence type="ECO:0000259" key="8">
    <source>
        <dbReference type="PROSITE" id="PS52004"/>
    </source>
</evidence>
<accession>A0A8H6E3Q4</accession>
<organism evidence="10 11">
    <name type="scientific">Petromyces alliaceus</name>
    <name type="common">Aspergillus alliaceus</name>
    <dbReference type="NCBI Taxonomy" id="209559"/>
    <lineage>
        <taxon>Eukaryota</taxon>
        <taxon>Fungi</taxon>
        <taxon>Dikarya</taxon>
        <taxon>Ascomycota</taxon>
        <taxon>Pezizomycotina</taxon>
        <taxon>Eurotiomycetes</taxon>
        <taxon>Eurotiomycetidae</taxon>
        <taxon>Eurotiales</taxon>
        <taxon>Aspergillaceae</taxon>
        <taxon>Aspergillus</taxon>
        <taxon>Aspergillus subgen. Circumdati</taxon>
    </lineage>
</organism>
<comment type="caution">
    <text evidence="10">The sequence shown here is derived from an EMBL/GenBank/DDBJ whole genome shotgun (WGS) entry which is preliminary data.</text>
</comment>
<dbReference type="Pfam" id="PF14765">
    <property type="entry name" value="PS-DH"/>
    <property type="match status" value="1"/>
</dbReference>
<dbReference type="SUPFAM" id="SSF52151">
    <property type="entry name" value="FabD/lysophospholipase-like"/>
    <property type="match status" value="1"/>
</dbReference>
<dbReference type="Pfam" id="PF16197">
    <property type="entry name" value="KAsynt_C_assoc"/>
    <property type="match status" value="1"/>
</dbReference>
<dbReference type="InterPro" id="IPR036736">
    <property type="entry name" value="ACP-like_sf"/>
</dbReference>
<dbReference type="SMART" id="SM00825">
    <property type="entry name" value="PKS_KS"/>
    <property type="match status" value="1"/>
</dbReference>
<dbReference type="InterPro" id="IPR009081">
    <property type="entry name" value="PP-bd_ACP"/>
</dbReference>
<dbReference type="InterPro" id="IPR032821">
    <property type="entry name" value="PKS_assoc"/>
</dbReference>
<keyword evidence="3" id="KW-0808">Transferase</keyword>
<keyword evidence="2" id="KW-0597">Phosphoprotein</keyword>
<dbReference type="GO" id="GO:0004315">
    <property type="term" value="F:3-oxoacyl-[acyl-carrier-protein] synthase activity"/>
    <property type="evidence" value="ECO:0007669"/>
    <property type="project" value="InterPro"/>
</dbReference>
<dbReference type="InterPro" id="IPR016036">
    <property type="entry name" value="Malonyl_transacylase_ACP-bd"/>
</dbReference>
<dbReference type="InterPro" id="IPR049900">
    <property type="entry name" value="PKS_mFAS_DH"/>
</dbReference>
<dbReference type="SMART" id="SM00826">
    <property type="entry name" value="PKS_DH"/>
    <property type="match status" value="1"/>
</dbReference>
<dbReference type="InterPro" id="IPR049552">
    <property type="entry name" value="PKS_DH_N"/>
</dbReference>
<dbReference type="Pfam" id="PF00109">
    <property type="entry name" value="ketoacyl-synt"/>
    <property type="match status" value="1"/>
</dbReference>
<dbReference type="PROSITE" id="PS00606">
    <property type="entry name" value="KS3_1"/>
    <property type="match status" value="1"/>
</dbReference>
<dbReference type="GO" id="GO:0031177">
    <property type="term" value="F:phosphopantetheine binding"/>
    <property type="evidence" value="ECO:0007669"/>
    <property type="project" value="InterPro"/>
</dbReference>
<dbReference type="InterPro" id="IPR006162">
    <property type="entry name" value="Ppantetheine_attach_site"/>
</dbReference>
<keyword evidence="1" id="KW-0596">Phosphopantetheine</keyword>
<dbReference type="InterPro" id="IPR020807">
    <property type="entry name" value="PKS_DH"/>
</dbReference>
<evidence type="ECO:0000313" key="10">
    <source>
        <dbReference type="EMBL" id="KAF5857328.1"/>
    </source>
</evidence>
<dbReference type="Pfam" id="PF08659">
    <property type="entry name" value="KR"/>
    <property type="match status" value="1"/>
</dbReference>
<gene>
    <name evidence="10" type="ORF">ETB97_005943</name>
</gene>
<evidence type="ECO:0000256" key="1">
    <source>
        <dbReference type="ARBA" id="ARBA00022450"/>
    </source>
</evidence>
<dbReference type="Gene3D" id="3.30.70.3290">
    <property type="match status" value="1"/>
</dbReference>
<dbReference type="PROSITE" id="PS52019">
    <property type="entry name" value="PKS_MFAS_DH"/>
    <property type="match status" value="1"/>
</dbReference>
<dbReference type="Pfam" id="PF21089">
    <property type="entry name" value="PKS_DH_N"/>
    <property type="match status" value="1"/>
</dbReference>
<dbReference type="PROSITE" id="PS50075">
    <property type="entry name" value="CARRIER"/>
    <property type="match status" value="1"/>
</dbReference>
<feature type="active site" description="Proton acceptor; for dehydratase activity" evidence="5">
    <location>
        <position position="977"/>
    </location>
</feature>
<evidence type="ECO:0000256" key="2">
    <source>
        <dbReference type="ARBA" id="ARBA00022553"/>
    </source>
</evidence>
<dbReference type="InterPro" id="IPR013968">
    <property type="entry name" value="PKS_KR"/>
</dbReference>
<feature type="compositionally biased region" description="Polar residues" evidence="6">
    <location>
        <begin position="1"/>
        <end position="30"/>
    </location>
</feature>
<dbReference type="InterPro" id="IPR057326">
    <property type="entry name" value="KR_dom"/>
</dbReference>
<dbReference type="SUPFAM" id="SSF47336">
    <property type="entry name" value="ACP-like"/>
    <property type="match status" value="1"/>
</dbReference>
<evidence type="ECO:0000256" key="5">
    <source>
        <dbReference type="PROSITE-ProRule" id="PRU01363"/>
    </source>
</evidence>
<dbReference type="Pfam" id="PF02801">
    <property type="entry name" value="Ketoacyl-synt_C"/>
    <property type="match status" value="1"/>
</dbReference>
<dbReference type="SMART" id="SM00827">
    <property type="entry name" value="PKS_AT"/>
    <property type="match status" value="1"/>
</dbReference>
<dbReference type="PANTHER" id="PTHR43775:SF46">
    <property type="entry name" value="FUMIGERMIN SYNTHASE"/>
    <property type="match status" value="1"/>
</dbReference>